<evidence type="ECO:0000259" key="11">
    <source>
        <dbReference type="SMART" id="SM00607"/>
    </source>
</evidence>
<keyword evidence="13" id="KW-1185">Reference proteome</keyword>
<evidence type="ECO:0000256" key="7">
    <source>
        <dbReference type="ARBA" id="ARBA00022734"/>
    </source>
</evidence>
<comment type="function">
    <text evidence="1">Acts as a defensive agent. Recognizes blood group fucosylated oligosaccharides including A, B, H and Lewis B-type antigens. Does not recognize Lewis A antigen and has low affinity for monovalent haptens.</text>
</comment>
<comment type="similarity">
    <text evidence="3">Belongs to the fucolectin family.</text>
</comment>
<feature type="chain" id="PRO_5025369765" description="Fucolectin tachylectin-4 pentraxin-1 domain-containing protein" evidence="10">
    <location>
        <begin position="18"/>
        <end position="293"/>
    </location>
</feature>
<dbReference type="GO" id="GO:0010185">
    <property type="term" value="P:regulation of cellular defense response"/>
    <property type="evidence" value="ECO:0007669"/>
    <property type="project" value="UniProtKB-ARBA"/>
</dbReference>
<evidence type="ECO:0000256" key="4">
    <source>
        <dbReference type="ARBA" id="ARBA00011233"/>
    </source>
</evidence>
<dbReference type="InterPro" id="IPR008979">
    <property type="entry name" value="Galactose-bd-like_sf"/>
</dbReference>
<evidence type="ECO:0000313" key="12">
    <source>
        <dbReference type="Ensembl" id="ENSSORP00005011354.1"/>
    </source>
</evidence>
<evidence type="ECO:0000256" key="1">
    <source>
        <dbReference type="ARBA" id="ARBA00002219"/>
    </source>
</evidence>
<evidence type="ECO:0000256" key="6">
    <source>
        <dbReference type="ARBA" id="ARBA00022723"/>
    </source>
</evidence>
<organism evidence="12 13">
    <name type="scientific">Sphaeramia orbicularis</name>
    <name type="common">orbiculate cardinalfish</name>
    <dbReference type="NCBI Taxonomy" id="375764"/>
    <lineage>
        <taxon>Eukaryota</taxon>
        <taxon>Metazoa</taxon>
        <taxon>Chordata</taxon>
        <taxon>Craniata</taxon>
        <taxon>Vertebrata</taxon>
        <taxon>Euteleostomi</taxon>
        <taxon>Actinopterygii</taxon>
        <taxon>Neopterygii</taxon>
        <taxon>Teleostei</taxon>
        <taxon>Neoteleostei</taxon>
        <taxon>Acanthomorphata</taxon>
        <taxon>Gobiaria</taxon>
        <taxon>Kurtiformes</taxon>
        <taxon>Apogonoidei</taxon>
        <taxon>Apogonidae</taxon>
        <taxon>Apogoninae</taxon>
        <taxon>Sphaeramia</taxon>
    </lineage>
</organism>
<dbReference type="GO" id="GO:0042806">
    <property type="term" value="F:fucose binding"/>
    <property type="evidence" value="ECO:0007669"/>
    <property type="project" value="UniProtKB-ARBA"/>
</dbReference>
<dbReference type="Pfam" id="PF22633">
    <property type="entry name" value="F5_F8_type_C_2"/>
    <property type="match status" value="2"/>
</dbReference>
<accession>A0A672Z3M9</accession>
<dbReference type="SMART" id="SM00607">
    <property type="entry name" value="FTP"/>
    <property type="match status" value="2"/>
</dbReference>
<evidence type="ECO:0000313" key="13">
    <source>
        <dbReference type="Proteomes" id="UP000472271"/>
    </source>
</evidence>
<dbReference type="Proteomes" id="UP000472271">
    <property type="component" value="Chromosome 16"/>
</dbReference>
<comment type="subunit">
    <text evidence="4">Homotrimer.</text>
</comment>
<dbReference type="PANTHER" id="PTHR45713">
    <property type="entry name" value="FTP DOMAIN-CONTAINING PROTEIN"/>
    <property type="match status" value="1"/>
</dbReference>
<protein>
    <recommendedName>
        <fullName evidence="11">Fucolectin tachylectin-4 pentraxin-1 domain-containing protein</fullName>
    </recommendedName>
</protein>
<dbReference type="InterPro" id="IPR006585">
    <property type="entry name" value="FTP1"/>
</dbReference>
<sequence>MKNRCVLFLMLVLRTYSAHNYATQSYHADLKFGAANAAINGNHDSVFSARSCSHAKTQTNPWWRVELLEHNIVTSITITNRGDCCAEWTDGAEIHIGSSILHNGAANPVHVPWARHFTLLATSGCCVTVVLPGPNKVLILCEVEVYWHCAPTELALSGKATQSSVHANGIPYNAIDGNRASRWNQGSCIHTGPDFNPWWRLDLRKTHKVFSVIITNIVDAHSARLNGAEIRIGDSLENNGNDNPRYFTDHIPAGFTQNFQCPGMDGHYVNVVIPGRGEYLHICEVEVYGSPLD</sequence>
<evidence type="ECO:0000256" key="8">
    <source>
        <dbReference type="ARBA" id="ARBA00022837"/>
    </source>
</evidence>
<evidence type="ECO:0000256" key="5">
    <source>
        <dbReference type="ARBA" id="ARBA00022525"/>
    </source>
</evidence>
<keyword evidence="9" id="KW-1015">Disulfide bond</keyword>
<keyword evidence="5" id="KW-0964">Secreted</keyword>
<dbReference type="SUPFAM" id="SSF49785">
    <property type="entry name" value="Galactose-binding domain-like"/>
    <property type="match status" value="2"/>
</dbReference>
<dbReference type="InterPro" id="IPR051941">
    <property type="entry name" value="BG_Antigen-Binding_Lectin"/>
</dbReference>
<evidence type="ECO:0000256" key="10">
    <source>
        <dbReference type="SAM" id="SignalP"/>
    </source>
</evidence>
<dbReference type="GO" id="GO:0001868">
    <property type="term" value="P:regulation of complement activation, lectin pathway"/>
    <property type="evidence" value="ECO:0007669"/>
    <property type="project" value="UniProtKB-ARBA"/>
</dbReference>
<gene>
    <name evidence="12" type="primary">si:ch211-215k15.4</name>
</gene>
<keyword evidence="10" id="KW-0732">Signal</keyword>
<feature type="domain" description="Fucolectin tachylectin-4 pentraxin-1" evidence="11">
    <location>
        <begin position="155"/>
        <end position="293"/>
    </location>
</feature>
<dbReference type="Gene3D" id="2.60.120.260">
    <property type="entry name" value="Galactose-binding domain-like"/>
    <property type="match status" value="2"/>
</dbReference>
<keyword evidence="7" id="KW-0430">Lectin</keyword>
<keyword evidence="6" id="KW-0479">Metal-binding</keyword>
<feature type="domain" description="Fucolectin tachylectin-4 pentraxin-1" evidence="11">
    <location>
        <begin position="18"/>
        <end position="153"/>
    </location>
</feature>
<reference evidence="12" key="1">
    <citation type="submission" date="2019-06" db="EMBL/GenBank/DDBJ databases">
        <authorList>
            <consortium name="Wellcome Sanger Institute Data Sharing"/>
        </authorList>
    </citation>
    <scope>NUCLEOTIDE SEQUENCE [LARGE SCALE GENOMIC DNA]</scope>
</reference>
<dbReference type="Ensembl" id="ENSSORT00005011734.1">
    <property type="protein sequence ID" value="ENSSORP00005011354.1"/>
    <property type="gene ID" value="ENSSORG00005005710.1"/>
</dbReference>
<keyword evidence="8" id="KW-0106">Calcium</keyword>
<dbReference type="AlphaFoldDB" id="A0A672Z3M9"/>
<dbReference type="GO" id="GO:0046872">
    <property type="term" value="F:metal ion binding"/>
    <property type="evidence" value="ECO:0007669"/>
    <property type="project" value="UniProtKB-KW"/>
</dbReference>
<reference evidence="12" key="2">
    <citation type="submission" date="2025-08" db="UniProtKB">
        <authorList>
            <consortium name="Ensembl"/>
        </authorList>
    </citation>
    <scope>IDENTIFICATION</scope>
</reference>
<proteinExistence type="inferred from homology"/>
<evidence type="ECO:0000256" key="3">
    <source>
        <dbReference type="ARBA" id="ARBA00010147"/>
    </source>
</evidence>
<reference evidence="12" key="3">
    <citation type="submission" date="2025-09" db="UniProtKB">
        <authorList>
            <consortium name="Ensembl"/>
        </authorList>
    </citation>
    <scope>IDENTIFICATION</scope>
</reference>
<comment type="subcellular location">
    <subcellularLocation>
        <location evidence="2">Secreted</location>
    </subcellularLocation>
</comment>
<feature type="signal peptide" evidence="10">
    <location>
        <begin position="1"/>
        <end position="17"/>
    </location>
</feature>
<dbReference type="PANTHER" id="PTHR45713:SF8">
    <property type="entry name" value="SI:CH211-215K15.4"/>
    <property type="match status" value="1"/>
</dbReference>
<evidence type="ECO:0000256" key="2">
    <source>
        <dbReference type="ARBA" id="ARBA00004613"/>
    </source>
</evidence>
<evidence type="ECO:0000256" key="9">
    <source>
        <dbReference type="ARBA" id="ARBA00023157"/>
    </source>
</evidence>
<name>A0A672Z3M9_9TELE</name>